<feature type="compositionally biased region" description="Basic and acidic residues" evidence="1">
    <location>
        <begin position="46"/>
        <end position="55"/>
    </location>
</feature>
<organism evidence="2 3">
    <name type="scientific">Mixia osmundae (strain CBS 9802 / IAM 14324 / JCM 22182 / KY 12970)</name>
    <dbReference type="NCBI Taxonomy" id="764103"/>
    <lineage>
        <taxon>Eukaryota</taxon>
        <taxon>Fungi</taxon>
        <taxon>Dikarya</taxon>
        <taxon>Basidiomycota</taxon>
        <taxon>Pucciniomycotina</taxon>
        <taxon>Mixiomycetes</taxon>
        <taxon>Mixiales</taxon>
        <taxon>Mixiaceae</taxon>
        <taxon>Mixia</taxon>
    </lineage>
</organism>
<reference evidence="2 3" key="1">
    <citation type="journal article" date="2011" name="J. Gen. Appl. Microbiol.">
        <title>Draft genome sequencing of the enigmatic basidiomycete Mixia osmundae.</title>
        <authorList>
            <person name="Nishida H."/>
            <person name="Nagatsuka Y."/>
            <person name="Sugiyama J."/>
        </authorList>
    </citation>
    <scope>NUCLEOTIDE SEQUENCE [LARGE SCALE GENOMIC DNA]</scope>
    <source>
        <strain evidence="3">CBS 9802 / IAM 14324 / JCM 22182 / KY 12970</strain>
    </source>
</reference>
<evidence type="ECO:0000256" key="1">
    <source>
        <dbReference type="SAM" id="MobiDB-lite"/>
    </source>
</evidence>
<dbReference type="RefSeq" id="XP_014570656.1">
    <property type="nucleotide sequence ID" value="XM_014715170.1"/>
</dbReference>
<dbReference type="Proteomes" id="UP000009131">
    <property type="component" value="Unassembled WGS sequence"/>
</dbReference>
<feature type="region of interest" description="Disordered" evidence="1">
    <location>
        <begin position="1"/>
        <end position="69"/>
    </location>
</feature>
<sequence length="163" mass="17442">MLSAIGPSGAQPAGVAPSDSIVAAQAPSSAIGRPSKKTKNISSTRTQDDFDDPSRLAHSSASTYTHAPDSSMLPPCFDSRIILMCASVRLHIELADARASAGLRQRECAVRSPDMQWLHFMKRCTFGRMRHSSTRYASRRVGSLAASAGASLACSLCLQQPHR</sequence>
<gene>
    <name evidence="2" type="primary">Mo04245</name>
    <name evidence="2" type="ORF">E5Q_04245</name>
</gene>
<dbReference type="InParanoid" id="G7E407"/>
<comment type="caution">
    <text evidence="2">The sequence shown here is derived from an EMBL/GenBank/DDBJ whole genome shotgun (WGS) entry which is preliminary data.</text>
</comment>
<name>G7E407_MIXOS</name>
<evidence type="ECO:0000313" key="2">
    <source>
        <dbReference type="EMBL" id="GAA97567.1"/>
    </source>
</evidence>
<evidence type="ECO:0000313" key="3">
    <source>
        <dbReference type="Proteomes" id="UP000009131"/>
    </source>
</evidence>
<protein>
    <submittedName>
        <fullName evidence="2">Uncharacterized protein</fullName>
    </submittedName>
</protein>
<dbReference type="AlphaFoldDB" id="G7E407"/>
<dbReference type="HOGENOM" id="CLU_1627495_0_0_1"/>
<keyword evidence="3" id="KW-1185">Reference proteome</keyword>
<reference evidence="2 3" key="2">
    <citation type="journal article" date="2012" name="Open Biol.">
        <title>Characteristics of nucleosomes and linker DNA regions on the genome of the basidiomycete Mixia osmundae revealed by mono- and dinucleosome mapping.</title>
        <authorList>
            <person name="Nishida H."/>
            <person name="Kondo S."/>
            <person name="Matsumoto T."/>
            <person name="Suzuki Y."/>
            <person name="Yoshikawa H."/>
            <person name="Taylor T.D."/>
            <person name="Sugiyama J."/>
        </authorList>
    </citation>
    <scope>NUCLEOTIDE SEQUENCE [LARGE SCALE GENOMIC DNA]</scope>
    <source>
        <strain evidence="3">CBS 9802 / IAM 14324 / JCM 22182 / KY 12970</strain>
    </source>
</reference>
<dbReference type="EMBL" id="BABT02000126">
    <property type="protein sequence ID" value="GAA97567.1"/>
    <property type="molecule type" value="Genomic_DNA"/>
</dbReference>
<accession>G7E407</accession>
<proteinExistence type="predicted"/>